<sequence>MPGWYEKKYAATLPGCKLFRFDRTESSNIDLRKLRRVLGSTFTTTRTRISSRNFQLEYEAPRELTVEELQPIWILPMYWDTVDEQWKRGTGRDNFWDTT</sequence>
<dbReference type="GeneID" id="27351341"/>
<reference evidence="1 2" key="1">
    <citation type="submission" date="2015-01" db="EMBL/GenBank/DDBJ databases">
        <title>The Genome Sequence of Cladophialophora immunda CBS83496.</title>
        <authorList>
            <consortium name="The Broad Institute Genomics Platform"/>
            <person name="Cuomo C."/>
            <person name="de Hoog S."/>
            <person name="Gorbushina A."/>
            <person name="Stielow B."/>
            <person name="Teixiera M."/>
            <person name="Abouelleil A."/>
            <person name="Chapman S.B."/>
            <person name="Priest M."/>
            <person name="Young S.K."/>
            <person name="Wortman J."/>
            <person name="Nusbaum C."/>
            <person name="Birren B."/>
        </authorList>
    </citation>
    <scope>NUCLEOTIDE SEQUENCE [LARGE SCALE GENOMIC DNA]</scope>
    <source>
        <strain evidence="1 2">CBS 83496</strain>
    </source>
</reference>
<dbReference type="EMBL" id="KN847047">
    <property type="protein sequence ID" value="KIW22241.1"/>
    <property type="molecule type" value="Genomic_DNA"/>
</dbReference>
<dbReference type="Proteomes" id="UP000054466">
    <property type="component" value="Unassembled WGS sequence"/>
</dbReference>
<dbReference type="VEuPathDB" id="FungiDB:PV07_12147"/>
<protein>
    <submittedName>
        <fullName evidence="1">Uncharacterized protein</fullName>
    </submittedName>
</protein>
<gene>
    <name evidence="1" type="ORF">PV07_12147</name>
</gene>
<dbReference type="HOGENOM" id="CLU_2320125_0_0_1"/>
<organism evidence="1 2">
    <name type="scientific">Cladophialophora immunda</name>
    <dbReference type="NCBI Taxonomy" id="569365"/>
    <lineage>
        <taxon>Eukaryota</taxon>
        <taxon>Fungi</taxon>
        <taxon>Dikarya</taxon>
        <taxon>Ascomycota</taxon>
        <taxon>Pezizomycotina</taxon>
        <taxon>Eurotiomycetes</taxon>
        <taxon>Chaetothyriomycetidae</taxon>
        <taxon>Chaetothyriales</taxon>
        <taxon>Herpotrichiellaceae</taxon>
        <taxon>Cladophialophora</taxon>
    </lineage>
</organism>
<dbReference type="RefSeq" id="XP_016242457.1">
    <property type="nucleotide sequence ID" value="XM_016399645.1"/>
</dbReference>
<accession>A0A0D1Z3J1</accession>
<dbReference type="AlphaFoldDB" id="A0A0D1Z3J1"/>
<evidence type="ECO:0000313" key="1">
    <source>
        <dbReference type="EMBL" id="KIW22241.1"/>
    </source>
</evidence>
<name>A0A0D1Z3J1_9EURO</name>
<proteinExistence type="predicted"/>
<evidence type="ECO:0000313" key="2">
    <source>
        <dbReference type="Proteomes" id="UP000054466"/>
    </source>
</evidence>
<keyword evidence="2" id="KW-1185">Reference proteome</keyword>